<keyword evidence="3" id="KW-0346">Stress response</keyword>
<dbReference type="SUPFAM" id="SSF49764">
    <property type="entry name" value="HSP20-like chaperones"/>
    <property type="match status" value="1"/>
</dbReference>
<name>A0A563VYJ1_9CYAN</name>
<sequence>MLTLNAETWTFDIDLQETAEKLISKAQIPGVRTEELKLRVENNVLTILGEH</sequence>
<dbReference type="InterPro" id="IPR008978">
    <property type="entry name" value="HSP20-like_chaperone"/>
</dbReference>
<comment type="similarity">
    <text evidence="1">Belongs to the small heat shock protein (HSP20) family.</text>
</comment>
<dbReference type="Gene3D" id="2.60.40.790">
    <property type="match status" value="1"/>
</dbReference>
<dbReference type="InterPro" id="IPR002068">
    <property type="entry name" value="A-crystallin/Hsp20_dom"/>
</dbReference>
<proteinExistence type="inferred from homology"/>
<dbReference type="PROSITE" id="PS01031">
    <property type="entry name" value="SHSP"/>
    <property type="match status" value="1"/>
</dbReference>
<organism evidence="3 4">
    <name type="scientific">Hyella patelloides LEGE 07179</name>
    <dbReference type="NCBI Taxonomy" id="945734"/>
    <lineage>
        <taxon>Bacteria</taxon>
        <taxon>Bacillati</taxon>
        <taxon>Cyanobacteriota</taxon>
        <taxon>Cyanophyceae</taxon>
        <taxon>Pleurocapsales</taxon>
        <taxon>Hyellaceae</taxon>
        <taxon>Hyella</taxon>
    </lineage>
</organism>
<dbReference type="AlphaFoldDB" id="A0A563VYJ1"/>
<gene>
    <name evidence="3" type="ORF">H1P_4550002</name>
</gene>
<keyword evidence="4" id="KW-1185">Reference proteome</keyword>
<dbReference type="EMBL" id="CAACVJ010000396">
    <property type="protein sequence ID" value="VEP16486.1"/>
    <property type="molecule type" value="Genomic_DNA"/>
</dbReference>
<reference evidence="3 4" key="1">
    <citation type="submission" date="2019-01" db="EMBL/GenBank/DDBJ databases">
        <authorList>
            <person name="Brito A."/>
        </authorList>
    </citation>
    <scope>NUCLEOTIDE SEQUENCE [LARGE SCALE GENOMIC DNA]</scope>
    <source>
        <strain evidence="3">1</strain>
    </source>
</reference>
<evidence type="ECO:0000313" key="4">
    <source>
        <dbReference type="Proteomes" id="UP000320055"/>
    </source>
</evidence>
<protein>
    <submittedName>
        <fullName evidence="3">Heat shock protein Hsp20</fullName>
    </submittedName>
</protein>
<evidence type="ECO:0000259" key="2">
    <source>
        <dbReference type="PROSITE" id="PS01031"/>
    </source>
</evidence>
<evidence type="ECO:0000256" key="1">
    <source>
        <dbReference type="PROSITE-ProRule" id="PRU00285"/>
    </source>
</evidence>
<accession>A0A563VYJ1</accession>
<feature type="domain" description="SHSP" evidence="2">
    <location>
        <begin position="4"/>
        <end position="51"/>
    </location>
</feature>
<dbReference type="RefSeq" id="WP_186376268.1">
    <property type="nucleotide sequence ID" value="NZ_LR214190.1"/>
</dbReference>
<evidence type="ECO:0000313" key="3">
    <source>
        <dbReference type="EMBL" id="VEP16486.1"/>
    </source>
</evidence>
<dbReference type="Proteomes" id="UP000320055">
    <property type="component" value="Unassembled WGS sequence"/>
</dbReference>